<reference evidence="2" key="1">
    <citation type="submission" date="2016-11" db="EMBL/GenBank/DDBJ databases">
        <authorList>
            <person name="Varghese N."/>
            <person name="Submissions S."/>
        </authorList>
    </citation>
    <scope>NUCLEOTIDE SEQUENCE [LARGE SCALE GENOMIC DNA]</scope>
    <source>
        <strain evidence="2">USBA-503</strain>
    </source>
</reference>
<dbReference type="EMBL" id="FRAF01000001">
    <property type="protein sequence ID" value="SHJ56751.1"/>
    <property type="molecule type" value="Genomic_DNA"/>
</dbReference>
<dbReference type="AlphaFoldDB" id="A0A1M6KCT7"/>
<protein>
    <submittedName>
        <fullName evidence="1">Uncharacterized protein</fullName>
    </submittedName>
</protein>
<evidence type="ECO:0000313" key="1">
    <source>
        <dbReference type="EMBL" id="SHJ56751.1"/>
    </source>
</evidence>
<name>A0A1M6KCT7_9BACL</name>
<sequence length="49" mass="5373">MDKSCQSFRIGCGRVTEEFGAAQKAALQLCGYVIEEFLNVYALSLLSIV</sequence>
<gene>
    <name evidence="1" type="ORF">SAMN05443507_101213</name>
</gene>
<accession>A0A1M6KCT7</accession>
<organism evidence="1 2">
    <name type="scientific">Alicyclobacillus tolerans</name>
    <dbReference type="NCBI Taxonomy" id="90970"/>
    <lineage>
        <taxon>Bacteria</taxon>
        <taxon>Bacillati</taxon>
        <taxon>Bacillota</taxon>
        <taxon>Bacilli</taxon>
        <taxon>Bacillales</taxon>
        <taxon>Alicyclobacillaceae</taxon>
        <taxon>Alicyclobacillus</taxon>
    </lineage>
</organism>
<dbReference type="Proteomes" id="UP000184016">
    <property type="component" value="Unassembled WGS sequence"/>
</dbReference>
<proteinExistence type="predicted"/>
<evidence type="ECO:0000313" key="2">
    <source>
        <dbReference type="Proteomes" id="UP000184016"/>
    </source>
</evidence>
<keyword evidence="2" id="KW-1185">Reference proteome</keyword>